<dbReference type="GeneID" id="29073896"/>
<evidence type="ECO:0000256" key="2">
    <source>
        <dbReference type="ARBA" id="ARBA00009664"/>
    </source>
</evidence>
<comment type="subcellular location">
    <subcellularLocation>
        <location evidence="1">Plastid</location>
    </subcellularLocation>
</comment>
<dbReference type="PANTHER" id="PTHR36895">
    <property type="match status" value="1"/>
</dbReference>
<organism evidence="5">
    <name type="scientific">Erythrotrichia carnea</name>
    <dbReference type="NCBI Taxonomy" id="35151"/>
    <lineage>
        <taxon>Eukaryota</taxon>
        <taxon>Rhodophyta</taxon>
        <taxon>Compsopogonophyceae</taxon>
        <taxon>Erythropeltidales</taxon>
        <taxon>Erythrotrichiaceae</taxon>
        <taxon>Erythrotrichia</taxon>
    </lineage>
</organism>
<keyword evidence="4 5" id="KW-0934">Plastid</keyword>
<dbReference type="AlphaFoldDB" id="A0A1C9CED9"/>
<gene>
    <name evidence="5" type="primary">ycf23</name>
    <name evidence="5" type="ORF">Eryt_056</name>
</gene>
<dbReference type="InterPro" id="IPR007570">
    <property type="entry name" value="Uncharacterised_Ycf23"/>
</dbReference>
<reference evidence="5" key="2">
    <citation type="submission" date="2017-07" db="EMBL/GenBank/DDBJ databases">
        <authorList>
            <person name="Sun Z.S."/>
            <person name="Albrecht U."/>
            <person name="Echele G."/>
            <person name="Lee C.C."/>
        </authorList>
    </citation>
    <scope>NUCLEOTIDE SEQUENCE</scope>
</reference>
<dbReference type="PANTHER" id="PTHR36895:SF1">
    <property type="entry name" value="YCF23 PROTEIN"/>
    <property type="match status" value="1"/>
</dbReference>
<evidence type="ECO:0000256" key="3">
    <source>
        <dbReference type="ARBA" id="ARBA00021523"/>
    </source>
</evidence>
<dbReference type="SUPFAM" id="SSF51395">
    <property type="entry name" value="FMN-linked oxidoreductases"/>
    <property type="match status" value="1"/>
</dbReference>
<protein>
    <recommendedName>
        <fullName evidence="3">Uncharacterized protein ycf23</fullName>
    </recommendedName>
</protein>
<dbReference type="RefSeq" id="YP_009297379.1">
    <property type="nucleotide sequence ID" value="NC_031176.2"/>
</dbReference>
<geneLocation type="plastid" evidence="5"/>
<accession>A0A1C9CED9</accession>
<name>A0A1C9CED9_9RHOD</name>
<proteinExistence type="inferred from homology"/>
<evidence type="ECO:0000256" key="4">
    <source>
        <dbReference type="ARBA" id="ARBA00022640"/>
    </source>
</evidence>
<reference evidence="5" key="1">
    <citation type="journal article" date="2016" name="BMC Biol.">
        <title>Parallel evolution of highly conserved plastid genome architecture in red seaweeds and seed plants.</title>
        <authorList>
            <person name="Lee J."/>
            <person name="Cho C.H."/>
            <person name="Park S.I."/>
            <person name="Choi J.W."/>
            <person name="Song H.S."/>
            <person name="West J.A."/>
            <person name="Bhattacharya D."/>
            <person name="Yoon H.S."/>
        </authorList>
    </citation>
    <scope>NUCLEOTIDE SEQUENCE</scope>
</reference>
<dbReference type="EMBL" id="KX284721">
    <property type="protein sequence ID" value="AOM66722.1"/>
    <property type="molecule type" value="Genomic_DNA"/>
</dbReference>
<dbReference type="Pfam" id="PF04481">
    <property type="entry name" value="DUF561"/>
    <property type="match status" value="1"/>
</dbReference>
<sequence>MSIHTQLVRDLDQKKALKIISGCLNNFDEKEIIETIIAADQGGATYIDIAADAKIISLASQFTTLPLCVSSIIPKQIFKCIEKGIKIVEIGNFDAFYSQSMHFNLQDIKNISRQIKTNYPEVTICTTLPYTLSIKEQIELGKFLEYIGIDLIQTEGTINNKSVNTRTNLKLQKVNSTLLTTYNLSKLVKIPIIAASGISKSNAKSALLYGASGVGIKTAVSNQKGLSNKIKLIRSIKQSMQNTYVASKKE</sequence>
<dbReference type="Gene3D" id="3.20.20.70">
    <property type="entry name" value="Aldolase class I"/>
    <property type="match status" value="1"/>
</dbReference>
<dbReference type="GO" id="GO:0009536">
    <property type="term" value="C:plastid"/>
    <property type="evidence" value="ECO:0007669"/>
    <property type="project" value="UniProtKB-SubCell"/>
</dbReference>
<evidence type="ECO:0000313" key="5">
    <source>
        <dbReference type="EMBL" id="AOM66722.1"/>
    </source>
</evidence>
<dbReference type="InterPro" id="IPR013785">
    <property type="entry name" value="Aldolase_TIM"/>
</dbReference>
<evidence type="ECO:0000256" key="1">
    <source>
        <dbReference type="ARBA" id="ARBA00004474"/>
    </source>
</evidence>
<comment type="similarity">
    <text evidence="2">Belongs to the ycf23 family.</text>
</comment>